<protein>
    <recommendedName>
        <fullName evidence="4">LTXXQ motif family protein</fullName>
    </recommendedName>
</protein>
<evidence type="ECO:0008006" key="4">
    <source>
        <dbReference type="Google" id="ProtNLM"/>
    </source>
</evidence>
<feature type="signal peptide" evidence="1">
    <location>
        <begin position="1"/>
        <end position="28"/>
    </location>
</feature>
<dbReference type="Proteomes" id="UP000617145">
    <property type="component" value="Unassembled WGS sequence"/>
</dbReference>
<comment type="caution">
    <text evidence="2">The sequence shown here is derived from an EMBL/GenBank/DDBJ whole genome shotgun (WGS) entry which is preliminary data.</text>
</comment>
<reference evidence="2" key="2">
    <citation type="submission" date="2020-09" db="EMBL/GenBank/DDBJ databases">
        <authorList>
            <person name="Sun Q."/>
            <person name="Zhou Y."/>
        </authorList>
    </citation>
    <scope>NUCLEOTIDE SEQUENCE</scope>
    <source>
        <strain evidence="2">CGMCC 1.15762</strain>
    </source>
</reference>
<evidence type="ECO:0000313" key="2">
    <source>
        <dbReference type="EMBL" id="GGG77003.1"/>
    </source>
</evidence>
<evidence type="ECO:0000256" key="1">
    <source>
        <dbReference type="SAM" id="SignalP"/>
    </source>
</evidence>
<accession>A0A8J3EH92</accession>
<reference evidence="2" key="1">
    <citation type="journal article" date="2014" name="Int. J. Syst. Evol. Microbiol.">
        <title>Complete genome sequence of Corynebacterium casei LMG S-19264T (=DSM 44701T), isolated from a smear-ripened cheese.</title>
        <authorList>
            <consortium name="US DOE Joint Genome Institute (JGI-PGF)"/>
            <person name="Walter F."/>
            <person name="Albersmeier A."/>
            <person name="Kalinowski J."/>
            <person name="Ruckert C."/>
        </authorList>
    </citation>
    <scope>NUCLEOTIDE SEQUENCE</scope>
    <source>
        <strain evidence="2">CGMCC 1.15762</strain>
    </source>
</reference>
<organism evidence="2 3">
    <name type="scientific">Salipiger pallidus</name>
    <dbReference type="NCBI Taxonomy" id="1775170"/>
    <lineage>
        <taxon>Bacteria</taxon>
        <taxon>Pseudomonadati</taxon>
        <taxon>Pseudomonadota</taxon>
        <taxon>Alphaproteobacteria</taxon>
        <taxon>Rhodobacterales</taxon>
        <taxon>Roseobacteraceae</taxon>
        <taxon>Salipiger</taxon>
    </lineage>
</organism>
<keyword evidence="3" id="KW-1185">Reference proteome</keyword>
<dbReference type="AlphaFoldDB" id="A0A8J3EH92"/>
<keyword evidence="1" id="KW-0732">Signal</keyword>
<evidence type="ECO:0000313" key="3">
    <source>
        <dbReference type="Proteomes" id="UP000617145"/>
    </source>
</evidence>
<dbReference type="RefSeq" id="WP_188790776.1">
    <property type="nucleotide sequence ID" value="NZ_BMJV01000005.1"/>
</dbReference>
<proteinExistence type="predicted"/>
<name>A0A8J3EH92_9RHOB</name>
<feature type="chain" id="PRO_5035313086" description="LTXXQ motif family protein" evidence="1">
    <location>
        <begin position="29"/>
        <end position="137"/>
    </location>
</feature>
<dbReference type="EMBL" id="BMJV01000005">
    <property type="protein sequence ID" value="GGG77003.1"/>
    <property type="molecule type" value="Genomic_DNA"/>
</dbReference>
<gene>
    <name evidence="2" type="ORF">GCM10011415_27310</name>
</gene>
<sequence length="137" mass="15102">MPVAQPHILPACRAAALTLLLGAGFAAAAPPRLSDGERAEVAHAVCAGRLAAQIEQAIASGDPVIEPLALRRDWHEALYRSLPSTLRPTDLLNQRMRSRRQFRALLRTTRHKDERRAGMARLTLSQQLDTCHALLTR</sequence>